<dbReference type="InterPro" id="IPR045066">
    <property type="entry name" value="Beta_CA_cladeB"/>
</dbReference>
<dbReference type="PANTHER" id="PTHR11002">
    <property type="entry name" value="CARBONIC ANHYDRASE"/>
    <property type="match status" value="1"/>
</dbReference>
<evidence type="ECO:0000256" key="3">
    <source>
        <dbReference type="ARBA" id="ARBA00022799"/>
    </source>
</evidence>
<evidence type="ECO:0000256" key="4">
    <source>
        <dbReference type="ARBA" id="ARBA00022833"/>
    </source>
</evidence>
<dbReference type="SUPFAM" id="SSF53056">
    <property type="entry name" value="beta-carbonic anhydrase, cab"/>
    <property type="match status" value="1"/>
</dbReference>
<dbReference type="Gene3D" id="3.40.1050.10">
    <property type="entry name" value="Carbonic anhydrase"/>
    <property type="match status" value="1"/>
</dbReference>
<dbReference type="InterPro" id="IPR001765">
    <property type="entry name" value="Carbonic_anhydrase"/>
</dbReference>
<dbReference type="PROSITE" id="PS00705">
    <property type="entry name" value="PROK_CO2_ANHYDRASE_2"/>
    <property type="match status" value="1"/>
</dbReference>
<dbReference type="Proteomes" id="UP001472677">
    <property type="component" value="Unassembled WGS sequence"/>
</dbReference>
<keyword evidence="5 7" id="KW-0456">Lyase</keyword>
<protein>
    <recommendedName>
        <fullName evidence="2 7">Carbonic anhydrase</fullName>
        <ecNumber evidence="2 7">4.2.1.1</ecNumber>
    </recommendedName>
    <alternativeName>
        <fullName evidence="7">Carbonate dehydratase</fullName>
    </alternativeName>
</protein>
<keyword evidence="4 7" id="KW-0862">Zinc</keyword>
<organism evidence="8 9">
    <name type="scientific">Hibiscus sabdariffa</name>
    <name type="common">roselle</name>
    <dbReference type="NCBI Taxonomy" id="183260"/>
    <lineage>
        <taxon>Eukaryota</taxon>
        <taxon>Viridiplantae</taxon>
        <taxon>Streptophyta</taxon>
        <taxon>Embryophyta</taxon>
        <taxon>Tracheophyta</taxon>
        <taxon>Spermatophyta</taxon>
        <taxon>Magnoliopsida</taxon>
        <taxon>eudicotyledons</taxon>
        <taxon>Gunneridae</taxon>
        <taxon>Pentapetalae</taxon>
        <taxon>rosids</taxon>
        <taxon>malvids</taxon>
        <taxon>Malvales</taxon>
        <taxon>Malvaceae</taxon>
        <taxon>Malvoideae</taxon>
        <taxon>Hibiscus</taxon>
    </lineage>
</organism>
<dbReference type="SMART" id="SM00947">
    <property type="entry name" value="Pro_CA"/>
    <property type="match status" value="1"/>
</dbReference>
<proteinExistence type="inferred from homology"/>
<reference evidence="8 9" key="1">
    <citation type="journal article" date="2024" name="G3 (Bethesda)">
        <title>Genome assembly of Hibiscus sabdariffa L. provides insights into metabolisms of medicinal natural products.</title>
        <authorList>
            <person name="Kim T."/>
        </authorList>
    </citation>
    <scope>NUCLEOTIDE SEQUENCE [LARGE SCALE GENOMIC DNA]</scope>
    <source>
        <strain evidence="8">TK-2024</strain>
        <tissue evidence="8">Old leaves</tissue>
    </source>
</reference>
<dbReference type="PROSITE" id="PS00704">
    <property type="entry name" value="PROK_CO2_ANHYDRASE_1"/>
    <property type="match status" value="1"/>
</dbReference>
<dbReference type="PANTHER" id="PTHR11002:SF45">
    <property type="entry name" value="CARBONIC ANHYDRASE"/>
    <property type="match status" value="1"/>
</dbReference>
<name>A0ABR2CP89_9ROSI</name>
<comment type="caution">
    <text evidence="8">The sequence shown here is derived from an EMBL/GenBank/DDBJ whole genome shotgun (WGS) entry which is preliminary data.</text>
</comment>
<evidence type="ECO:0000313" key="8">
    <source>
        <dbReference type="EMBL" id="KAK8521460.1"/>
    </source>
</evidence>
<dbReference type="Pfam" id="PF00484">
    <property type="entry name" value="Pro_CA"/>
    <property type="match status" value="1"/>
</dbReference>
<comment type="similarity">
    <text evidence="1 7">Belongs to the beta-class carbonic anhydrase family.</text>
</comment>
<evidence type="ECO:0000256" key="7">
    <source>
        <dbReference type="RuleBase" id="RU003956"/>
    </source>
</evidence>
<evidence type="ECO:0000256" key="6">
    <source>
        <dbReference type="ARBA" id="ARBA00048348"/>
    </source>
</evidence>
<dbReference type="EC" id="4.2.1.1" evidence="2 7"/>
<dbReference type="EMBL" id="JBBPBM010000048">
    <property type="protein sequence ID" value="KAK8521460.1"/>
    <property type="molecule type" value="Genomic_DNA"/>
</dbReference>
<evidence type="ECO:0000256" key="2">
    <source>
        <dbReference type="ARBA" id="ARBA00012925"/>
    </source>
</evidence>
<keyword evidence="3" id="KW-0702">S-nitrosylation</keyword>
<sequence>MAKQSAEVVVEGLKRILISEEQVLDEEVQAKVEILIAELQGKKHGPPLHCKDPDARKLDHGFHFFKTSIFDAHPEYFSELAEGQHPKFLVVACSDSRVSPSVVLNFKPGEAFESRNIANMVPQFDQIRHTEIGSVIEYAIKSLQVDNILIMGHSRCGGIDRLMKLPDHTQTYDFIDEWVKIGLPAKKKVLQEAGDLPFEEQVILCEKESVRNSMANLLTYPFVRDAVVNGTLTLRGGYYDFVNGSFEQWKMCTRPCH</sequence>
<keyword evidence="9" id="KW-1185">Reference proteome</keyword>
<evidence type="ECO:0000256" key="5">
    <source>
        <dbReference type="ARBA" id="ARBA00023239"/>
    </source>
</evidence>
<comment type="catalytic activity">
    <reaction evidence="6 7">
        <text>hydrogencarbonate + H(+) = CO2 + H2O</text>
        <dbReference type="Rhea" id="RHEA:10748"/>
        <dbReference type="ChEBI" id="CHEBI:15377"/>
        <dbReference type="ChEBI" id="CHEBI:15378"/>
        <dbReference type="ChEBI" id="CHEBI:16526"/>
        <dbReference type="ChEBI" id="CHEBI:17544"/>
        <dbReference type="EC" id="4.2.1.1"/>
    </reaction>
</comment>
<evidence type="ECO:0000256" key="1">
    <source>
        <dbReference type="ARBA" id="ARBA00006217"/>
    </source>
</evidence>
<accession>A0ABR2CP89</accession>
<dbReference type="InterPro" id="IPR015892">
    <property type="entry name" value="Carbonic_anhydrase_CS"/>
</dbReference>
<dbReference type="CDD" id="cd00884">
    <property type="entry name" value="beta_CA_cladeB"/>
    <property type="match status" value="1"/>
</dbReference>
<gene>
    <name evidence="8" type="ORF">V6N12_005363</name>
</gene>
<comment type="function">
    <text evidence="7">Reversible hydration of carbon dioxide.</text>
</comment>
<evidence type="ECO:0000313" key="9">
    <source>
        <dbReference type="Proteomes" id="UP001472677"/>
    </source>
</evidence>
<dbReference type="InterPro" id="IPR036874">
    <property type="entry name" value="Carbonic_anhydrase_sf"/>
</dbReference>